<dbReference type="SUPFAM" id="SSF75169">
    <property type="entry name" value="DsrEFH-like"/>
    <property type="match status" value="1"/>
</dbReference>
<dbReference type="EMBL" id="UOEO01000097">
    <property type="protein sequence ID" value="VAW19014.1"/>
    <property type="molecule type" value="Genomic_DNA"/>
</dbReference>
<dbReference type="Gene3D" id="3.40.1260.10">
    <property type="entry name" value="DsrEFH-like"/>
    <property type="match status" value="1"/>
</dbReference>
<dbReference type="GO" id="GO:0002143">
    <property type="term" value="P:tRNA wobble position uridine thiolation"/>
    <property type="evidence" value="ECO:0007669"/>
    <property type="project" value="InterPro"/>
</dbReference>
<dbReference type="InterPro" id="IPR007215">
    <property type="entry name" value="Sulphur_relay_TusB/DsrH"/>
</dbReference>
<dbReference type="Pfam" id="PF04077">
    <property type="entry name" value="DsrH"/>
    <property type="match status" value="1"/>
</dbReference>
<dbReference type="PANTHER" id="PTHR37526:SF1">
    <property type="entry name" value="PROTEIN TUSB"/>
    <property type="match status" value="1"/>
</dbReference>
<protein>
    <submittedName>
        <fullName evidence="1">tRNA 5-methylaminomethyl-2-thiouridine synthase subunit TusB</fullName>
    </submittedName>
</protein>
<dbReference type="AlphaFoldDB" id="A0A3B0UFA3"/>
<dbReference type="InterPro" id="IPR027396">
    <property type="entry name" value="DsrEFH-like"/>
</dbReference>
<proteinExistence type="predicted"/>
<name>A0A3B0UFA3_9ZZZZ</name>
<evidence type="ECO:0000313" key="1">
    <source>
        <dbReference type="EMBL" id="VAW19014.1"/>
    </source>
</evidence>
<dbReference type="NCBIfam" id="TIGR03011">
    <property type="entry name" value="sulf_tusB_dsrH"/>
    <property type="match status" value="1"/>
</dbReference>
<sequence>MPTLHTVNKSPFATPALKSCLEHALDGDAILMIEDAVYGGAGNTAVADMVAARSGAVSIYVLEPDFAARGLAKERLIKGVTPLDYAGFVDLAAKNDLTHAWL</sequence>
<organism evidence="1">
    <name type="scientific">hydrothermal vent metagenome</name>
    <dbReference type="NCBI Taxonomy" id="652676"/>
    <lineage>
        <taxon>unclassified sequences</taxon>
        <taxon>metagenomes</taxon>
        <taxon>ecological metagenomes</taxon>
    </lineage>
</organism>
<accession>A0A3B0UFA3</accession>
<reference evidence="1" key="1">
    <citation type="submission" date="2018-06" db="EMBL/GenBank/DDBJ databases">
        <authorList>
            <person name="Zhirakovskaya E."/>
        </authorList>
    </citation>
    <scope>NUCLEOTIDE SEQUENCE</scope>
</reference>
<gene>
    <name evidence="1" type="ORF">MNBD_ALPHA12-112</name>
</gene>
<dbReference type="PANTHER" id="PTHR37526">
    <property type="entry name" value="PROTEIN TUSB"/>
    <property type="match status" value="1"/>
</dbReference>
<dbReference type="GO" id="GO:1990228">
    <property type="term" value="C:sulfurtransferase complex"/>
    <property type="evidence" value="ECO:0007669"/>
    <property type="project" value="TreeGrafter"/>
</dbReference>